<feature type="transmembrane region" description="Helical" evidence="1">
    <location>
        <begin position="66"/>
        <end position="89"/>
    </location>
</feature>
<protein>
    <submittedName>
        <fullName evidence="2">Uncharacterized protein</fullName>
    </submittedName>
</protein>
<evidence type="ECO:0000313" key="3">
    <source>
        <dbReference type="Proteomes" id="UP001164761"/>
    </source>
</evidence>
<feature type="transmembrane region" description="Helical" evidence="1">
    <location>
        <begin position="101"/>
        <end position="121"/>
    </location>
</feature>
<organism evidence="2 3">
    <name type="scientific">Alicyclobacillus fastidiosus</name>
    <dbReference type="NCBI Taxonomy" id="392011"/>
    <lineage>
        <taxon>Bacteria</taxon>
        <taxon>Bacillati</taxon>
        <taxon>Bacillota</taxon>
        <taxon>Bacilli</taxon>
        <taxon>Bacillales</taxon>
        <taxon>Alicyclobacillaceae</taxon>
        <taxon>Alicyclobacillus</taxon>
    </lineage>
</organism>
<evidence type="ECO:0000313" key="2">
    <source>
        <dbReference type="EMBL" id="WAH44943.1"/>
    </source>
</evidence>
<dbReference type="EMBL" id="CP104068">
    <property type="protein sequence ID" value="WAH44943.1"/>
    <property type="molecule type" value="Genomic_DNA"/>
</dbReference>
<feature type="transmembrane region" description="Helical" evidence="1">
    <location>
        <begin position="7"/>
        <end position="26"/>
    </location>
</feature>
<keyword evidence="1" id="KW-0472">Membrane</keyword>
<accession>A0ABY6ZQS3</accession>
<keyword evidence="2" id="KW-0614">Plasmid</keyword>
<dbReference type="RefSeq" id="WP_268008811.1">
    <property type="nucleotide sequence ID" value="NZ_BSUT01000003.1"/>
</dbReference>
<proteinExistence type="predicted"/>
<evidence type="ECO:0000256" key="1">
    <source>
        <dbReference type="SAM" id="Phobius"/>
    </source>
</evidence>
<keyword evidence="3" id="KW-1185">Reference proteome</keyword>
<reference evidence="2" key="1">
    <citation type="submission" date="2022-08" db="EMBL/GenBank/DDBJ databases">
        <title>Alicyclobacillus fastidiosus DSM 17978, complete genome.</title>
        <authorList>
            <person name="Wang Q."/>
            <person name="Cai R."/>
            <person name="Wang Z."/>
        </authorList>
    </citation>
    <scope>NUCLEOTIDE SEQUENCE</scope>
    <source>
        <strain evidence="2">DSM 17978</strain>
        <plasmid evidence="2">unnamed1</plasmid>
    </source>
</reference>
<dbReference type="Proteomes" id="UP001164761">
    <property type="component" value="Plasmid unnamed1"/>
</dbReference>
<gene>
    <name evidence="2" type="ORF">NZD89_28275</name>
</gene>
<keyword evidence="1" id="KW-0812">Transmembrane</keyword>
<sequence length="176" mass="19687">MKQSTRNVLLPVLMLIVAYEWLVSFVNKLVVPDYYKNLQQQMSQSISGIQFHPYANLMKNVGVPNVHLFGILVPLGEVFVGVSFVALAVQMFRTHHIRRGWAVLGLIASVVAAFMSLNYALMGGDTLFVNAANAFQEGISVDWLLFLIEVCFAFGFYSTVRHSRTRLEAEVEDNAA</sequence>
<name>A0ABY6ZQS3_9BACL</name>
<feature type="transmembrane region" description="Helical" evidence="1">
    <location>
        <begin position="141"/>
        <end position="160"/>
    </location>
</feature>
<keyword evidence="1" id="KW-1133">Transmembrane helix</keyword>
<geneLocation type="plasmid" evidence="2 3">
    <name>unnamed1</name>
</geneLocation>